<dbReference type="PANTHER" id="PTHR35114:SF1">
    <property type="entry name" value="CYTOCHROME OXIDASE COMPLEX ASSEMBLY PROTEIN"/>
    <property type="match status" value="1"/>
</dbReference>
<evidence type="ECO:0000313" key="2">
    <source>
        <dbReference type="Proteomes" id="UP000324897"/>
    </source>
</evidence>
<dbReference type="Gramene" id="TVU29105">
    <property type="protein sequence ID" value="TVU29105"/>
    <property type="gene ID" value="EJB05_20654"/>
</dbReference>
<reference evidence="1 2" key="1">
    <citation type="journal article" date="2019" name="Sci. Rep.">
        <title>A high-quality genome of Eragrostis curvula grass provides insights into Poaceae evolution and supports new strategies to enhance forage quality.</title>
        <authorList>
            <person name="Carballo J."/>
            <person name="Santos B.A.C.M."/>
            <person name="Zappacosta D."/>
            <person name="Garbus I."/>
            <person name="Selva J.P."/>
            <person name="Gallo C.A."/>
            <person name="Diaz A."/>
            <person name="Albertini E."/>
            <person name="Caccamo M."/>
            <person name="Echenique V."/>
        </authorList>
    </citation>
    <scope>NUCLEOTIDE SEQUENCE [LARGE SCALE GENOMIC DNA]</scope>
    <source>
        <strain evidence="2">cv. Victoria</strain>
        <tissue evidence="1">Leaf</tissue>
    </source>
</reference>
<dbReference type="PANTHER" id="PTHR35114">
    <property type="entry name" value="CYTOCHROME OXIDASE COMPLEX ASSEMBLY PROTEIN"/>
    <property type="match status" value="1"/>
</dbReference>
<proteinExistence type="predicted"/>
<dbReference type="AlphaFoldDB" id="A0A5J9UZQ0"/>
<gene>
    <name evidence="1" type="ORF">EJB05_20654</name>
</gene>
<accession>A0A5J9UZQ0</accession>
<comment type="caution">
    <text evidence="1">The sequence shown here is derived from an EMBL/GenBank/DDBJ whole genome shotgun (WGS) entry which is preliminary data.</text>
</comment>
<name>A0A5J9UZQ0_9POAL</name>
<evidence type="ECO:0000313" key="1">
    <source>
        <dbReference type="EMBL" id="TVU29105.1"/>
    </source>
</evidence>
<protein>
    <submittedName>
        <fullName evidence="1">Uncharacterized protein</fullName>
    </submittedName>
</protein>
<dbReference type="EMBL" id="RWGY01000011">
    <property type="protein sequence ID" value="TVU29105.1"/>
    <property type="molecule type" value="Genomic_DNA"/>
</dbReference>
<dbReference type="Proteomes" id="UP000324897">
    <property type="component" value="Chromosome 1"/>
</dbReference>
<dbReference type="OrthoDB" id="535599at2759"/>
<keyword evidence="2" id="KW-1185">Reference proteome</keyword>
<sequence>MSSAAAAAARKLAGTLAAGRRISQSCGPSISVLNDGLLYRSFGSAASVRKRSLARRIVSIGAISLTGGLTLSAVNDLAIFHGCTTKAIEKASDNPKFVEAIGMPIARGPWYDASLEVGHRRRSVSCTFSVSGPHGSGLLLVKASRNGEDGMLSFLRHHDWEILDLEAHFHVPSDGDEQNTLVKVNLASSCGRASNSEEYEQPKCDSQAD</sequence>
<organism evidence="1 2">
    <name type="scientific">Eragrostis curvula</name>
    <name type="common">weeping love grass</name>
    <dbReference type="NCBI Taxonomy" id="38414"/>
    <lineage>
        <taxon>Eukaryota</taxon>
        <taxon>Viridiplantae</taxon>
        <taxon>Streptophyta</taxon>
        <taxon>Embryophyta</taxon>
        <taxon>Tracheophyta</taxon>
        <taxon>Spermatophyta</taxon>
        <taxon>Magnoliopsida</taxon>
        <taxon>Liliopsida</taxon>
        <taxon>Poales</taxon>
        <taxon>Poaceae</taxon>
        <taxon>PACMAD clade</taxon>
        <taxon>Chloridoideae</taxon>
        <taxon>Eragrostideae</taxon>
        <taxon>Eragrostidinae</taxon>
        <taxon>Eragrostis</taxon>
    </lineage>
</organism>